<dbReference type="Gene3D" id="3.40.50.10190">
    <property type="entry name" value="BRCT domain"/>
    <property type="match status" value="1"/>
</dbReference>
<dbReference type="PANTHER" id="PTHR45990">
    <property type="entry name" value="DNA REPAIR PROTEIN REV1"/>
    <property type="match status" value="1"/>
</dbReference>
<comment type="caution">
    <text evidence="3">The sequence shown here is derived from an EMBL/GenBank/DDBJ whole genome shotgun (WGS) entry which is preliminary data.</text>
</comment>
<dbReference type="GO" id="GO:0042276">
    <property type="term" value="P:error-prone translesion synthesis"/>
    <property type="evidence" value="ECO:0007669"/>
    <property type="project" value="TreeGrafter"/>
</dbReference>
<sequence length="237" mass="26824">MDRYFPSTKSRSIDKTNSTHSTDKTCDTRYKPYTTDKNGRKTHRLLSKLDSEAGDPPPSNSTLTKLVLKTLKDESNPITHSDIGLRSDHVVSMVGGHQHSEGKGRYREYFEDRNRKLSVQSTTSCINKDSKGVLQNVRAYIDGFLDNTTDIEMKRIVIEAGGQILATASGATHILTSQPLSGSKTHKILTKKARIHVHVVRPQWVFDSIEAGRRRPERDYTIINDNSIKSLRDMWQK</sequence>
<dbReference type="PROSITE" id="PS50172">
    <property type="entry name" value="BRCT"/>
    <property type="match status" value="1"/>
</dbReference>
<dbReference type="PANTHER" id="PTHR45990:SF1">
    <property type="entry name" value="DNA REPAIR PROTEIN REV1"/>
    <property type="match status" value="1"/>
</dbReference>
<dbReference type="Pfam" id="PF16589">
    <property type="entry name" value="BRCT_2"/>
    <property type="match status" value="1"/>
</dbReference>
<gene>
    <name evidence="3" type="ORF">WG66_18041</name>
</gene>
<dbReference type="GO" id="GO:0003887">
    <property type="term" value="F:DNA-directed DNA polymerase activity"/>
    <property type="evidence" value="ECO:0007669"/>
    <property type="project" value="TreeGrafter"/>
</dbReference>
<dbReference type="AlphaFoldDB" id="A0A0W0EZJ4"/>
<dbReference type="SMART" id="SM00292">
    <property type="entry name" value="BRCT"/>
    <property type="match status" value="1"/>
</dbReference>
<dbReference type="InterPro" id="IPR001357">
    <property type="entry name" value="BRCT_dom"/>
</dbReference>
<dbReference type="SUPFAM" id="SSF52113">
    <property type="entry name" value="BRCT domain"/>
    <property type="match status" value="1"/>
</dbReference>
<dbReference type="eggNOG" id="KOG2093">
    <property type="taxonomic scope" value="Eukaryota"/>
</dbReference>
<evidence type="ECO:0000313" key="4">
    <source>
        <dbReference type="Proteomes" id="UP000054988"/>
    </source>
</evidence>
<dbReference type="GO" id="GO:0017125">
    <property type="term" value="F:deoxycytidyl transferase activity"/>
    <property type="evidence" value="ECO:0007669"/>
    <property type="project" value="TreeGrafter"/>
</dbReference>
<protein>
    <recommendedName>
        <fullName evidence="2">BRCT domain-containing protein</fullName>
    </recommendedName>
</protein>
<proteinExistence type="predicted"/>
<feature type="region of interest" description="Disordered" evidence="1">
    <location>
        <begin position="1"/>
        <end position="42"/>
    </location>
</feature>
<feature type="compositionally biased region" description="Basic and acidic residues" evidence="1">
    <location>
        <begin position="21"/>
        <end position="30"/>
    </location>
</feature>
<dbReference type="GO" id="GO:0005634">
    <property type="term" value="C:nucleus"/>
    <property type="evidence" value="ECO:0007669"/>
    <property type="project" value="TreeGrafter"/>
</dbReference>
<evidence type="ECO:0000256" key="1">
    <source>
        <dbReference type="SAM" id="MobiDB-lite"/>
    </source>
</evidence>
<dbReference type="Proteomes" id="UP000054988">
    <property type="component" value="Unassembled WGS sequence"/>
</dbReference>
<dbReference type="EMBL" id="LATX01002433">
    <property type="protein sequence ID" value="KTB29441.1"/>
    <property type="molecule type" value="Genomic_DNA"/>
</dbReference>
<feature type="compositionally biased region" description="Polar residues" evidence="1">
    <location>
        <begin position="7"/>
        <end position="20"/>
    </location>
</feature>
<evidence type="ECO:0000313" key="3">
    <source>
        <dbReference type="EMBL" id="KTB29441.1"/>
    </source>
</evidence>
<dbReference type="GO" id="GO:0070987">
    <property type="term" value="P:error-free translesion synthesis"/>
    <property type="evidence" value="ECO:0007669"/>
    <property type="project" value="TreeGrafter"/>
</dbReference>
<reference evidence="3 4" key="1">
    <citation type="submission" date="2015-12" db="EMBL/GenBank/DDBJ databases">
        <title>Draft genome sequence of Moniliophthora roreri, the causal agent of frosty pod rot of cacao.</title>
        <authorList>
            <person name="Aime M.C."/>
            <person name="Diaz-Valderrama J.R."/>
            <person name="Kijpornyongpan T."/>
            <person name="Phillips-Mora W."/>
        </authorList>
    </citation>
    <scope>NUCLEOTIDE SEQUENCE [LARGE SCALE GENOMIC DNA]</scope>
    <source>
        <strain evidence="3 4">MCA 2952</strain>
    </source>
</reference>
<name>A0A0W0EZJ4_MONRR</name>
<dbReference type="InterPro" id="IPR036420">
    <property type="entry name" value="BRCT_dom_sf"/>
</dbReference>
<organism evidence="3 4">
    <name type="scientific">Moniliophthora roreri</name>
    <name type="common">Frosty pod rot fungus</name>
    <name type="synonym">Monilia roreri</name>
    <dbReference type="NCBI Taxonomy" id="221103"/>
    <lineage>
        <taxon>Eukaryota</taxon>
        <taxon>Fungi</taxon>
        <taxon>Dikarya</taxon>
        <taxon>Basidiomycota</taxon>
        <taxon>Agaricomycotina</taxon>
        <taxon>Agaricomycetes</taxon>
        <taxon>Agaricomycetidae</taxon>
        <taxon>Agaricales</taxon>
        <taxon>Marasmiineae</taxon>
        <taxon>Marasmiaceae</taxon>
        <taxon>Moniliophthora</taxon>
    </lineage>
</organism>
<feature type="domain" description="BRCT" evidence="2">
    <location>
        <begin position="129"/>
        <end position="222"/>
    </location>
</feature>
<accession>A0A0W0EZJ4</accession>
<evidence type="ECO:0000259" key="2">
    <source>
        <dbReference type="PROSITE" id="PS50172"/>
    </source>
</evidence>